<dbReference type="PANTHER" id="PTHR31458:SF2">
    <property type="entry name" value="POLYGALACTURONASE 1 BETA-LIKE PROTEIN 2"/>
    <property type="match status" value="1"/>
</dbReference>
<accession>A0A835LR39</accession>
<dbReference type="Pfam" id="PF03181">
    <property type="entry name" value="BURP"/>
    <property type="match status" value="1"/>
</dbReference>
<dbReference type="EMBL" id="JADFTS010000006">
    <property type="protein sequence ID" value="KAF9600399.1"/>
    <property type="molecule type" value="Genomic_DNA"/>
</dbReference>
<evidence type="ECO:0000313" key="5">
    <source>
        <dbReference type="EMBL" id="KAF9600399.1"/>
    </source>
</evidence>
<dbReference type="PANTHER" id="PTHR31458">
    <property type="entry name" value="POLYGALACTURONASE 1 BETA-LIKE PROTEIN 2"/>
    <property type="match status" value="1"/>
</dbReference>
<proteinExistence type="predicted"/>
<dbReference type="PROSITE" id="PS51277">
    <property type="entry name" value="BURP"/>
    <property type="match status" value="1"/>
</dbReference>
<reference evidence="5 6" key="1">
    <citation type="submission" date="2020-10" db="EMBL/GenBank/DDBJ databases">
        <title>The Coptis chinensis genome and diversification of protoberbering-type alkaloids.</title>
        <authorList>
            <person name="Wang B."/>
            <person name="Shu S."/>
            <person name="Song C."/>
            <person name="Liu Y."/>
        </authorList>
    </citation>
    <scope>NUCLEOTIDE SEQUENCE [LARGE SCALE GENOMIC DNA]</scope>
    <source>
        <strain evidence="5">HL-2020</strain>
        <tissue evidence="5">Leaf</tissue>
    </source>
</reference>
<evidence type="ECO:0000256" key="2">
    <source>
        <dbReference type="ARBA" id="ARBA00023180"/>
    </source>
</evidence>
<evidence type="ECO:0000256" key="3">
    <source>
        <dbReference type="SAM" id="SignalP"/>
    </source>
</evidence>
<feature type="domain" description="BURP" evidence="4">
    <location>
        <begin position="367"/>
        <end position="445"/>
    </location>
</feature>
<dbReference type="Proteomes" id="UP000631114">
    <property type="component" value="Unassembled WGS sequence"/>
</dbReference>
<comment type="caution">
    <text evidence="5">The sequence shown here is derived from an EMBL/GenBank/DDBJ whole genome shotgun (WGS) entry which is preliminary data.</text>
</comment>
<evidence type="ECO:0000313" key="6">
    <source>
        <dbReference type="Proteomes" id="UP000631114"/>
    </source>
</evidence>
<name>A0A835LR39_9MAGN</name>
<dbReference type="AlphaFoldDB" id="A0A835LR39"/>
<organism evidence="5 6">
    <name type="scientific">Coptis chinensis</name>
    <dbReference type="NCBI Taxonomy" id="261450"/>
    <lineage>
        <taxon>Eukaryota</taxon>
        <taxon>Viridiplantae</taxon>
        <taxon>Streptophyta</taxon>
        <taxon>Embryophyta</taxon>
        <taxon>Tracheophyta</taxon>
        <taxon>Spermatophyta</taxon>
        <taxon>Magnoliopsida</taxon>
        <taxon>Ranunculales</taxon>
        <taxon>Ranunculaceae</taxon>
        <taxon>Coptidoideae</taxon>
        <taxon>Coptis</taxon>
    </lineage>
</organism>
<keyword evidence="1 3" id="KW-0732">Signal</keyword>
<protein>
    <recommendedName>
        <fullName evidence="4">BURP domain-containing protein</fullName>
    </recommendedName>
</protein>
<keyword evidence="2" id="KW-0325">Glycoprotein</keyword>
<feature type="chain" id="PRO_5032407304" description="BURP domain-containing protein" evidence="3">
    <location>
        <begin position="19"/>
        <end position="445"/>
    </location>
</feature>
<feature type="signal peptide" evidence="3">
    <location>
        <begin position="1"/>
        <end position="18"/>
    </location>
</feature>
<gene>
    <name evidence="5" type="ORF">IFM89_008748</name>
</gene>
<sequence>MFILFFFFLLLSINVTFSEQGEKTVFKPIEKNPFTPKASVIRYWNQQIQNNLPKPSFLLSKASPLSAIDSAMLTQLHDKDVNFASYSDKNFTNYGNSLLGGADTFKNYSQGENVVADSFRRYGRGSVGHDEKFTNYEPESNVVDGSFTTYGTSTTGGTSEFKKYDQFVNVPNLRFASYGSDSNARNQAFTSYGKNSNGLPTEFTSYGKSSNVIGSTFTGYGEQGNGATETFTSYAFNSNNPQNNFASYGDGDNAGTEDFTSYRDQANDSSYIATGDDNFQSYGKNANAEEVNFANYGKSFNQGTDTFKGYGKGNANHEVGFKIYGVNTTFKDYSPTDITFSKYTNSCPDSLTQSGKAVNRWVEPGKFFHESMLKQGTVMPMPDISDKMPKRSFLPRTISSKLPFSMKRVAELKQIFHTSSHSSMERFIEDTVQECERKPSPDESK</sequence>
<keyword evidence="6" id="KW-1185">Reference proteome</keyword>
<evidence type="ECO:0000256" key="1">
    <source>
        <dbReference type="ARBA" id="ARBA00022729"/>
    </source>
</evidence>
<dbReference type="InterPro" id="IPR051897">
    <property type="entry name" value="PG-associated_BURP"/>
</dbReference>
<evidence type="ECO:0000259" key="4">
    <source>
        <dbReference type="PROSITE" id="PS51277"/>
    </source>
</evidence>
<dbReference type="InterPro" id="IPR004873">
    <property type="entry name" value="BURP_dom"/>
</dbReference>
<dbReference type="OrthoDB" id="773062at2759"/>